<dbReference type="PROSITE" id="PS51012">
    <property type="entry name" value="ABC_TM2"/>
    <property type="match status" value="1"/>
</dbReference>
<name>A0A3S0RD01_9GAMM</name>
<dbReference type="GO" id="GO:0140359">
    <property type="term" value="F:ABC-type transporter activity"/>
    <property type="evidence" value="ECO:0007669"/>
    <property type="project" value="InterPro"/>
</dbReference>
<dbReference type="PANTHER" id="PTHR43229:SF3">
    <property type="entry name" value="ABC-TYPE MULTIDRUG TRANSPORT SYSTEM, PERMEASE COMPONENT"/>
    <property type="match status" value="1"/>
</dbReference>
<organism evidence="8 9">
    <name type="scientific">Dyella dinghuensis</name>
    <dbReference type="NCBI Taxonomy" id="1920169"/>
    <lineage>
        <taxon>Bacteria</taxon>
        <taxon>Pseudomonadati</taxon>
        <taxon>Pseudomonadota</taxon>
        <taxon>Gammaproteobacteria</taxon>
        <taxon>Lysobacterales</taxon>
        <taxon>Rhodanobacteraceae</taxon>
        <taxon>Dyella</taxon>
    </lineage>
</organism>
<feature type="domain" description="ABC transmembrane type-2" evidence="7">
    <location>
        <begin position="40"/>
        <end position="265"/>
    </location>
</feature>
<evidence type="ECO:0000313" key="8">
    <source>
        <dbReference type="EMBL" id="RUL62457.1"/>
    </source>
</evidence>
<evidence type="ECO:0000256" key="3">
    <source>
        <dbReference type="ARBA" id="ARBA00022692"/>
    </source>
</evidence>
<dbReference type="EMBL" id="RYZR01000007">
    <property type="protein sequence ID" value="RUL62457.1"/>
    <property type="molecule type" value="Genomic_DNA"/>
</dbReference>
<keyword evidence="6" id="KW-1003">Cell membrane</keyword>
<reference evidence="8 9" key="1">
    <citation type="submission" date="2018-12" db="EMBL/GenBank/DDBJ databases">
        <title>Dyella dinghuensis sp. nov. DHOA06 and Dyella choica sp. nov. 4M-K27, isolated from forest soil.</title>
        <authorList>
            <person name="Qiu L.-H."/>
            <person name="Gao Z.-H."/>
        </authorList>
    </citation>
    <scope>NUCLEOTIDE SEQUENCE [LARGE SCALE GENOMIC DNA]</scope>
    <source>
        <strain evidence="8 9">DHOA06</strain>
    </source>
</reference>
<feature type="transmembrane region" description="Helical" evidence="6">
    <location>
        <begin position="155"/>
        <end position="176"/>
    </location>
</feature>
<keyword evidence="4 6" id="KW-1133">Transmembrane helix</keyword>
<evidence type="ECO:0000256" key="4">
    <source>
        <dbReference type="ARBA" id="ARBA00022989"/>
    </source>
</evidence>
<feature type="transmembrane region" description="Helical" evidence="6">
    <location>
        <begin position="240"/>
        <end position="259"/>
    </location>
</feature>
<dbReference type="InterPro" id="IPR051784">
    <property type="entry name" value="Nod_factor_ABC_transporter"/>
</dbReference>
<gene>
    <name evidence="8" type="ORF">EKH79_16445</name>
</gene>
<accession>A0A3S0RD01</accession>
<feature type="transmembrane region" description="Helical" evidence="6">
    <location>
        <begin position="120"/>
        <end position="143"/>
    </location>
</feature>
<dbReference type="InterPro" id="IPR000412">
    <property type="entry name" value="ABC_2_transport"/>
</dbReference>
<sequence length="266" mass="28535">MMNAVSIPATSSVATPKVMSTRRVFGAYLAEARSECLRYLRNPGFMLPIMLFPTMFYLLFGIVMAKHEGADVARYLLASYGVFGLMSPGLFGFGISLALERDGGLLTYKRALPMPPGAYLLGKMLMAMLAAAVVIVLLLIMSVTMAHVALTAQQAGMLLLTGVLGVLPFCALGMLVGTLIKGQGAPGLLNLVYLPMSFLSGLWVPMNQLPGALQQIAPIWPSYHLHRVALAALNMDQGPVMGDIAVLIGFALVCFFIAARRLRRVG</sequence>
<protein>
    <recommendedName>
        <fullName evidence="6">Transport permease protein</fullName>
    </recommendedName>
</protein>
<keyword evidence="6" id="KW-0813">Transport</keyword>
<comment type="subcellular location">
    <subcellularLocation>
        <location evidence="6">Cell inner membrane</location>
        <topology evidence="6">Multi-pass membrane protein</topology>
    </subcellularLocation>
    <subcellularLocation>
        <location evidence="1">Membrane</location>
        <topology evidence="1">Multi-pass membrane protein</topology>
    </subcellularLocation>
</comment>
<feature type="transmembrane region" description="Helical" evidence="6">
    <location>
        <begin position="188"/>
        <end position="206"/>
    </location>
</feature>
<dbReference type="Pfam" id="PF01061">
    <property type="entry name" value="ABC2_membrane"/>
    <property type="match status" value="1"/>
</dbReference>
<evidence type="ECO:0000256" key="1">
    <source>
        <dbReference type="ARBA" id="ARBA00004141"/>
    </source>
</evidence>
<evidence type="ECO:0000256" key="2">
    <source>
        <dbReference type="ARBA" id="ARBA00007783"/>
    </source>
</evidence>
<evidence type="ECO:0000256" key="6">
    <source>
        <dbReference type="RuleBase" id="RU361157"/>
    </source>
</evidence>
<dbReference type="PANTHER" id="PTHR43229">
    <property type="entry name" value="NODULATION PROTEIN J"/>
    <property type="match status" value="1"/>
</dbReference>
<dbReference type="Proteomes" id="UP000267077">
    <property type="component" value="Unassembled WGS sequence"/>
</dbReference>
<keyword evidence="3 6" id="KW-0812">Transmembrane</keyword>
<evidence type="ECO:0000256" key="5">
    <source>
        <dbReference type="ARBA" id="ARBA00023136"/>
    </source>
</evidence>
<feature type="transmembrane region" description="Helical" evidence="6">
    <location>
        <begin position="77"/>
        <end position="99"/>
    </location>
</feature>
<dbReference type="InterPro" id="IPR047817">
    <property type="entry name" value="ABC2_TM_bact-type"/>
</dbReference>
<dbReference type="PRINTS" id="PR00164">
    <property type="entry name" value="ABC2TRNSPORT"/>
</dbReference>
<dbReference type="AlphaFoldDB" id="A0A3S0RD01"/>
<evidence type="ECO:0000313" key="9">
    <source>
        <dbReference type="Proteomes" id="UP000267077"/>
    </source>
</evidence>
<keyword evidence="5 6" id="KW-0472">Membrane</keyword>
<dbReference type="OrthoDB" id="9786643at2"/>
<dbReference type="GO" id="GO:0043190">
    <property type="term" value="C:ATP-binding cassette (ABC) transporter complex"/>
    <property type="evidence" value="ECO:0007669"/>
    <property type="project" value="InterPro"/>
</dbReference>
<feature type="transmembrane region" description="Helical" evidence="6">
    <location>
        <begin position="45"/>
        <end position="65"/>
    </location>
</feature>
<comment type="similarity">
    <text evidence="2 6">Belongs to the ABC-2 integral membrane protein family.</text>
</comment>
<evidence type="ECO:0000259" key="7">
    <source>
        <dbReference type="PROSITE" id="PS51012"/>
    </source>
</evidence>
<dbReference type="PIRSF" id="PIRSF006648">
    <property type="entry name" value="DrrB"/>
    <property type="match status" value="1"/>
</dbReference>
<keyword evidence="9" id="KW-1185">Reference proteome</keyword>
<comment type="caution">
    <text evidence="8">The sequence shown here is derived from an EMBL/GenBank/DDBJ whole genome shotgun (WGS) entry which is preliminary data.</text>
</comment>
<dbReference type="InterPro" id="IPR013525">
    <property type="entry name" value="ABC2_TM"/>
</dbReference>
<proteinExistence type="inferred from homology"/>